<dbReference type="PRINTS" id="PR00463">
    <property type="entry name" value="EP450I"/>
</dbReference>
<keyword evidence="2 5" id="KW-0479">Metal-binding</keyword>
<sequence>MGLSSLPGPFLARFTNVWRLWHMYRSRYASMLVEVHDRYGDYVLLGPNLVSTRDPEVIEALYGLRSETTVSDMFKVMQSYVDGVRIPTLMTSLKRDEHDSLRKPIARAYAMTSVLSYENIIDSHIRRLVDQLNERFVTTNRVCDMSDWLQYYAFDVVCDLTMSKNMGFVEHGHDVEDMIAQLDREWDYRAYTGVMPFLDKAIRKNKLAFLWKGKGNPFFLRARQLLDERLENNTNSERQHDILDEFLEASEKHPNVVTKHAIVGLVGQNLLAGSDTTSAVLKSVIYYVLKDPSITERLRNEIDDASLQYPVEFSKAQGLPYLSACIEEGLRMHPVAAVLVERVLPQSGLTLPNGKKLSAGTVVGMSPWTMRGNKAVFGEDASTFNPDRWLPQLNETTEEYNLRIRTMRKSGLAFSYGPRSCIGQHIAKMEIWKLIPTIFGHFELELANPEVPWDVQERFFAKQSGIKVFIRPRKHE</sequence>
<protein>
    <submittedName>
        <fullName evidence="7">Cytochrome P450</fullName>
    </submittedName>
</protein>
<dbReference type="PANTHER" id="PTHR24305">
    <property type="entry name" value="CYTOCHROME P450"/>
    <property type="match status" value="1"/>
</dbReference>
<feature type="binding site" description="axial binding residue" evidence="5">
    <location>
        <position position="421"/>
    </location>
    <ligand>
        <name>heme</name>
        <dbReference type="ChEBI" id="CHEBI:30413"/>
    </ligand>
    <ligandPart>
        <name>Fe</name>
        <dbReference type="ChEBI" id="CHEBI:18248"/>
    </ligandPart>
</feature>
<dbReference type="OrthoDB" id="3934656at2759"/>
<keyword evidence="8" id="KW-1185">Reference proteome</keyword>
<evidence type="ECO:0000256" key="6">
    <source>
        <dbReference type="RuleBase" id="RU000461"/>
    </source>
</evidence>
<dbReference type="InterPro" id="IPR036396">
    <property type="entry name" value="Cyt_P450_sf"/>
</dbReference>
<dbReference type="GO" id="GO:0005506">
    <property type="term" value="F:iron ion binding"/>
    <property type="evidence" value="ECO:0007669"/>
    <property type="project" value="InterPro"/>
</dbReference>
<name>A0A9P4MBU4_9PEZI</name>
<accession>A0A9P4MBU4</accession>
<dbReference type="CDD" id="cd11060">
    <property type="entry name" value="CYP57A1-like"/>
    <property type="match status" value="1"/>
</dbReference>
<evidence type="ECO:0000313" key="8">
    <source>
        <dbReference type="Proteomes" id="UP000799772"/>
    </source>
</evidence>
<dbReference type="GO" id="GO:0044550">
    <property type="term" value="P:secondary metabolite biosynthetic process"/>
    <property type="evidence" value="ECO:0007669"/>
    <property type="project" value="UniProtKB-ARBA"/>
</dbReference>
<organism evidence="7 8">
    <name type="scientific">Rhizodiscina lignyota</name>
    <dbReference type="NCBI Taxonomy" id="1504668"/>
    <lineage>
        <taxon>Eukaryota</taxon>
        <taxon>Fungi</taxon>
        <taxon>Dikarya</taxon>
        <taxon>Ascomycota</taxon>
        <taxon>Pezizomycotina</taxon>
        <taxon>Dothideomycetes</taxon>
        <taxon>Pleosporomycetidae</taxon>
        <taxon>Aulographales</taxon>
        <taxon>Rhizodiscinaceae</taxon>
        <taxon>Rhizodiscina</taxon>
    </lineage>
</organism>
<dbReference type="GO" id="GO:0004497">
    <property type="term" value="F:monooxygenase activity"/>
    <property type="evidence" value="ECO:0007669"/>
    <property type="project" value="UniProtKB-KW"/>
</dbReference>
<evidence type="ECO:0000313" key="7">
    <source>
        <dbReference type="EMBL" id="KAF2101772.1"/>
    </source>
</evidence>
<dbReference type="InterPro" id="IPR050121">
    <property type="entry name" value="Cytochrome_P450_monoxygenase"/>
</dbReference>
<dbReference type="AlphaFoldDB" id="A0A9P4MBU4"/>
<evidence type="ECO:0000256" key="5">
    <source>
        <dbReference type="PIRSR" id="PIRSR602401-1"/>
    </source>
</evidence>
<evidence type="ECO:0000256" key="3">
    <source>
        <dbReference type="ARBA" id="ARBA00023002"/>
    </source>
</evidence>
<dbReference type="Pfam" id="PF00067">
    <property type="entry name" value="p450"/>
    <property type="match status" value="1"/>
</dbReference>
<dbReference type="Proteomes" id="UP000799772">
    <property type="component" value="Unassembled WGS sequence"/>
</dbReference>
<dbReference type="InterPro" id="IPR001128">
    <property type="entry name" value="Cyt_P450"/>
</dbReference>
<evidence type="ECO:0000256" key="2">
    <source>
        <dbReference type="ARBA" id="ARBA00022723"/>
    </source>
</evidence>
<dbReference type="InterPro" id="IPR002401">
    <property type="entry name" value="Cyt_P450_E_grp-I"/>
</dbReference>
<dbReference type="GO" id="GO:0020037">
    <property type="term" value="F:heme binding"/>
    <property type="evidence" value="ECO:0007669"/>
    <property type="project" value="InterPro"/>
</dbReference>
<evidence type="ECO:0000256" key="1">
    <source>
        <dbReference type="ARBA" id="ARBA00001971"/>
    </source>
</evidence>
<evidence type="ECO:0000256" key="4">
    <source>
        <dbReference type="ARBA" id="ARBA00023004"/>
    </source>
</evidence>
<comment type="similarity">
    <text evidence="6">Belongs to the cytochrome P450 family.</text>
</comment>
<dbReference type="InterPro" id="IPR017972">
    <property type="entry name" value="Cyt_P450_CS"/>
</dbReference>
<reference evidence="7" key="1">
    <citation type="journal article" date="2020" name="Stud. Mycol.">
        <title>101 Dothideomycetes genomes: a test case for predicting lifestyles and emergence of pathogens.</title>
        <authorList>
            <person name="Haridas S."/>
            <person name="Albert R."/>
            <person name="Binder M."/>
            <person name="Bloem J."/>
            <person name="Labutti K."/>
            <person name="Salamov A."/>
            <person name="Andreopoulos B."/>
            <person name="Baker S."/>
            <person name="Barry K."/>
            <person name="Bills G."/>
            <person name="Bluhm B."/>
            <person name="Cannon C."/>
            <person name="Castanera R."/>
            <person name="Culley D."/>
            <person name="Daum C."/>
            <person name="Ezra D."/>
            <person name="Gonzalez J."/>
            <person name="Henrissat B."/>
            <person name="Kuo A."/>
            <person name="Liang C."/>
            <person name="Lipzen A."/>
            <person name="Lutzoni F."/>
            <person name="Magnuson J."/>
            <person name="Mondo S."/>
            <person name="Nolan M."/>
            <person name="Ohm R."/>
            <person name="Pangilinan J."/>
            <person name="Park H.-J."/>
            <person name="Ramirez L."/>
            <person name="Alfaro M."/>
            <person name="Sun H."/>
            <person name="Tritt A."/>
            <person name="Yoshinaga Y."/>
            <person name="Zwiers L.-H."/>
            <person name="Turgeon B."/>
            <person name="Goodwin S."/>
            <person name="Spatafora J."/>
            <person name="Crous P."/>
            <person name="Grigoriev I."/>
        </authorList>
    </citation>
    <scope>NUCLEOTIDE SEQUENCE</scope>
    <source>
        <strain evidence="7">CBS 133067</strain>
    </source>
</reference>
<keyword evidence="5 6" id="KW-0349">Heme</keyword>
<dbReference type="PANTHER" id="PTHR24305:SF235">
    <property type="entry name" value="CYTOCHROME P450 MONOOXYGENASE APDB-RELATED"/>
    <property type="match status" value="1"/>
</dbReference>
<dbReference type="PROSITE" id="PS00086">
    <property type="entry name" value="CYTOCHROME_P450"/>
    <property type="match status" value="1"/>
</dbReference>
<proteinExistence type="inferred from homology"/>
<dbReference type="Gene3D" id="1.10.630.10">
    <property type="entry name" value="Cytochrome P450"/>
    <property type="match status" value="1"/>
</dbReference>
<dbReference type="SUPFAM" id="SSF48264">
    <property type="entry name" value="Cytochrome P450"/>
    <property type="match status" value="1"/>
</dbReference>
<keyword evidence="6" id="KW-0503">Monooxygenase</keyword>
<gene>
    <name evidence="7" type="ORF">NA57DRAFT_73212</name>
</gene>
<comment type="cofactor">
    <cofactor evidence="1 5">
        <name>heme</name>
        <dbReference type="ChEBI" id="CHEBI:30413"/>
    </cofactor>
</comment>
<dbReference type="EMBL" id="ML978123">
    <property type="protein sequence ID" value="KAF2101772.1"/>
    <property type="molecule type" value="Genomic_DNA"/>
</dbReference>
<dbReference type="PRINTS" id="PR00385">
    <property type="entry name" value="P450"/>
</dbReference>
<comment type="caution">
    <text evidence="7">The sequence shown here is derived from an EMBL/GenBank/DDBJ whole genome shotgun (WGS) entry which is preliminary data.</text>
</comment>
<dbReference type="GO" id="GO:0016705">
    <property type="term" value="F:oxidoreductase activity, acting on paired donors, with incorporation or reduction of molecular oxygen"/>
    <property type="evidence" value="ECO:0007669"/>
    <property type="project" value="InterPro"/>
</dbReference>
<keyword evidence="3 6" id="KW-0560">Oxidoreductase</keyword>
<keyword evidence="4 5" id="KW-0408">Iron</keyword>